<evidence type="ECO:0000313" key="11">
    <source>
        <dbReference type="EMBL" id="SCW20642.1"/>
    </source>
</evidence>
<reference evidence="11" key="2">
    <citation type="submission" date="2017-02" db="EMBL/GenBank/DDBJ databases">
        <title>Diversity of integrative and conjugative elements of Streptococcus salivarius and their intra- and interspecies transfer.</title>
        <authorList>
            <person name="Dahmane N."/>
            <person name="Libante V."/>
            <person name="Charron-Bourgoin F."/>
            <person name="Guedon E."/>
            <person name="Guedon G."/>
            <person name="Leblond-Bourget N."/>
            <person name="Payot S."/>
        </authorList>
    </citation>
    <scope>NUCLEOTIDE SEQUENCE</scope>
    <source>
        <strain evidence="11">B57</strain>
    </source>
</reference>
<dbReference type="InterPro" id="IPR017985">
    <property type="entry name" value="MeTrfase_CN4_CS"/>
</dbReference>
<name>A0A1R3T4M4_STRSL</name>
<comment type="catalytic activity">
    <reaction evidence="8">
        <text>a 2'-deoxycytidine in DNA + S-adenosyl-L-methionine = an N(4)-methyl-2'-deoxycytidine in DNA + S-adenosyl-L-homocysteine + H(+)</text>
        <dbReference type="Rhea" id="RHEA:16857"/>
        <dbReference type="Rhea" id="RHEA-COMP:11369"/>
        <dbReference type="Rhea" id="RHEA-COMP:13674"/>
        <dbReference type="ChEBI" id="CHEBI:15378"/>
        <dbReference type="ChEBI" id="CHEBI:57856"/>
        <dbReference type="ChEBI" id="CHEBI:59789"/>
        <dbReference type="ChEBI" id="CHEBI:85452"/>
        <dbReference type="ChEBI" id="CHEBI:137933"/>
        <dbReference type="EC" id="2.1.1.113"/>
    </reaction>
</comment>
<dbReference type="Pfam" id="PF01555">
    <property type="entry name" value="N6_N4_Mtase"/>
    <property type="match status" value="1"/>
</dbReference>
<gene>
    <name evidence="11" type="primary">bsoBIM</name>
    <name evidence="10" type="ORF">CKU37_01020</name>
</gene>
<dbReference type="Proteomes" id="UP000248776">
    <property type="component" value="Unassembled WGS sequence"/>
</dbReference>
<evidence type="ECO:0000313" key="12">
    <source>
        <dbReference type="Proteomes" id="UP000248776"/>
    </source>
</evidence>
<accession>A0A1R3T4M4</accession>
<dbReference type="RefSeq" id="WP_110980815.1">
    <property type="nucleotide sequence ID" value="NZ_JAAJBE010000005.1"/>
</dbReference>
<protein>
    <recommendedName>
        <fullName evidence="2">site-specific DNA-methyltransferase (cytosine-N(4)-specific)</fullName>
        <ecNumber evidence="2">2.1.1.113</ecNumber>
    </recommendedName>
</protein>
<dbReference type="AlphaFoldDB" id="A0A1R3T4M4"/>
<evidence type="ECO:0000256" key="3">
    <source>
        <dbReference type="ARBA" id="ARBA00022603"/>
    </source>
</evidence>
<reference evidence="11" key="1">
    <citation type="submission" date="2016-08" db="EMBL/GenBank/DDBJ databases">
        <authorList>
            <person name="Seilhamer J.J."/>
        </authorList>
    </citation>
    <scope>NUCLEOTIDE SEQUENCE</scope>
    <source>
        <strain evidence="11">B57</strain>
    </source>
</reference>
<dbReference type="InterPro" id="IPR002941">
    <property type="entry name" value="DNA_methylase_N4/N6"/>
</dbReference>
<comment type="similarity">
    <text evidence="1">Belongs to the N(4)/N(6)-methyltransferase family. N(4) subfamily.</text>
</comment>
<keyword evidence="7" id="KW-0238">DNA-binding</keyword>
<evidence type="ECO:0000256" key="2">
    <source>
        <dbReference type="ARBA" id="ARBA00012185"/>
    </source>
</evidence>
<dbReference type="GO" id="GO:0008170">
    <property type="term" value="F:N-methyltransferase activity"/>
    <property type="evidence" value="ECO:0007669"/>
    <property type="project" value="InterPro"/>
</dbReference>
<dbReference type="GO" id="GO:0003677">
    <property type="term" value="F:DNA binding"/>
    <property type="evidence" value="ECO:0007669"/>
    <property type="project" value="UniProtKB-KW"/>
</dbReference>
<dbReference type="PROSITE" id="PS00093">
    <property type="entry name" value="N4_MTASE"/>
    <property type="match status" value="1"/>
</dbReference>
<dbReference type="InterPro" id="IPR029063">
    <property type="entry name" value="SAM-dependent_MTases_sf"/>
</dbReference>
<dbReference type="GO" id="GO:0015667">
    <property type="term" value="F:site-specific DNA-methyltransferase (cytosine-N4-specific) activity"/>
    <property type="evidence" value="ECO:0007669"/>
    <property type="project" value="UniProtKB-EC"/>
</dbReference>
<keyword evidence="3 11" id="KW-0489">Methyltransferase</keyword>
<keyword evidence="5" id="KW-0949">S-adenosyl-L-methionine</keyword>
<evidence type="ECO:0000259" key="9">
    <source>
        <dbReference type="Pfam" id="PF01555"/>
    </source>
</evidence>
<keyword evidence="4" id="KW-0808">Transferase</keyword>
<reference evidence="10 12" key="3">
    <citation type="submission" date="2017-08" db="EMBL/GenBank/DDBJ databases">
        <title>Streptococcus salivarius strain HS0302 Genome.</title>
        <authorList>
            <person name="Smith J."/>
            <person name="Deng P."/>
            <person name="Geng M."/>
        </authorList>
    </citation>
    <scope>NUCLEOTIDE SEQUENCE [LARGE SCALE GENOMIC DNA]</scope>
    <source>
        <strain evidence="10 12">HS0302</strain>
    </source>
</reference>
<dbReference type="EMBL" id="NSIW01000002">
    <property type="protein sequence ID" value="PZD57337.1"/>
    <property type="molecule type" value="Genomic_DNA"/>
</dbReference>
<proteinExistence type="inferred from homology"/>
<dbReference type="GO" id="GO:0032259">
    <property type="term" value="P:methylation"/>
    <property type="evidence" value="ECO:0007669"/>
    <property type="project" value="UniProtKB-KW"/>
</dbReference>
<evidence type="ECO:0000313" key="10">
    <source>
        <dbReference type="EMBL" id="PZD57337.1"/>
    </source>
</evidence>
<dbReference type="GO" id="GO:0009307">
    <property type="term" value="P:DNA restriction-modification system"/>
    <property type="evidence" value="ECO:0007669"/>
    <property type="project" value="UniProtKB-KW"/>
</dbReference>
<dbReference type="Gene3D" id="3.40.50.150">
    <property type="entry name" value="Vaccinia Virus protein VP39"/>
    <property type="match status" value="2"/>
</dbReference>
<evidence type="ECO:0000256" key="1">
    <source>
        <dbReference type="ARBA" id="ARBA00010203"/>
    </source>
</evidence>
<keyword evidence="6" id="KW-0680">Restriction system</keyword>
<evidence type="ECO:0000256" key="4">
    <source>
        <dbReference type="ARBA" id="ARBA00022679"/>
    </source>
</evidence>
<dbReference type="EC" id="2.1.1.113" evidence="2"/>
<dbReference type="SUPFAM" id="SSF53335">
    <property type="entry name" value="S-adenosyl-L-methionine-dependent methyltransferases"/>
    <property type="match status" value="2"/>
</dbReference>
<organism evidence="11">
    <name type="scientific">Streptococcus salivarius</name>
    <dbReference type="NCBI Taxonomy" id="1304"/>
    <lineage>
        <taxon>Bacteria</taxon>
        <taxon>Bacillati</taxon>
        <taxon>Bacillota</taxon>
        <taxon>Bacilli</taxon>
        <taxon>Lactobacillales</taxon>
        <taxon>Streptococcaceae</taxon>
        <taxon>Streptococcus</taxon>
    </lineage>
</organism>
<sequence>MAQLTLDLGLENEINENRVSFFSHRNTNSEKYRQRLENEYIPITETTSRFDRKLVSFQGNKNKTIHSWFKYKEGFSSSLVEQLISDFNIKNEDVILDPFSGSGTTSLTAQKLGISSIAIDVLEMAKETFDVKTQILEYDLEELKRMFLNIDTLEIRQINESFDYLTITEGAFSKSRENDLLFLRNWISSSKFSDRSKKLAEFVLLTILEEVSYTRKDGQYLRWDYRSSKVIKANEKRKATGKSPIKTILDKGEIPTVRSAFLQAFKVIINDIGYAQSVSFKNNSKQTFINGSCLFELPKLSSDIVDGVITSPPYCNRYDYTRTYALELNYLGHNNQTIKKLRQDLLSATVENKSKMKELENYYHTLDRDECFKKIRNNIENNIVLEEVLTALNNRWINGEVNNKGIIRMIEGYFSELTFIYSELFRIMKPGSKIAVVNDNVRFAGEVIPVDYMSCDIAQSIGFKVKKIYCLKQKKGNSSQQMKKYGKVPLRKSITIWEKI</sequence>
<dbReference type="EMBL" id="LT622826">
    <property type="protein sequence ID" value="SCW20642.1"/>
    <property type="molecule type" value="Genomic_DNA"/>
</dbReference>
<feature type="domain" description="DNA methylase N-4/N-6" evidence="9">
    <location>
        <begin position="58"/>
        <end position="126"/>
    </location>
</feature>
<evidence type="ECO:0000256" key="7">
    <source>
        <dbReference type="ARBA" id="ARBA00023125"/>
    </source>
</evidence>
<evidence type="ECO:0000256" key="6">
    <source>
        <dbReference type="ARBA" id="ARBA00022747"/>
    </source>
</evidence>
<evidence type="ECO:0000256" key="5">
    <source>
        <dbReference type="ARBA" id="ARBA00022691"/>
    </source>
</evidence>
<evidence type="ECO:0000256" key="8">
    <source>
        <dbReference type="ARBA" id="ARBA00049120"/>
    </source>
</evidence>